<evidence type="ECO:0000313" key="4">
    <source>
        <dbReference type="Proteomes" id="UP000747399"/>
    </source>
</evidence>
<evidence type="ECO:0000256" key="1">
    <source>
        <dbReference type="SAM" id="Coils"/>
    </source>
</evidence>
<evidence type="ECO:0000313" key="3">
    <source>
        <dbReference type="EMBL" id="GIL51137.1"/>
    </source>
</evidence>
<keyword evidence="4" id="KW-1185">Reference proteome</keyword>
<feature type="compositionally biased region" description="Gly residues" evidence="2">
    <location>
        <begin position="239"/>
        <end position="248"/>
    </location>
</feature>
<dbReference type="Proteomes" id="UP000747399">
    <property type="component" value="Unassembled WGS sequence"/>
</dbReference>
<feature type="region of interest" description="Disordered" evidence="2">
    <location>
        <begin position="225"/>
        <end position="277"/>
    </location>
</feature>
<accession>A0A8J4B3Z0</accession>
<proteinExistence type="predicted"/>
<comment type="caution">
    <text evidence="3">The sequence shown here is derived from an EMBL/GenBank/DDBJ whole genome shotgun (WGS) entry which is preliminary data.</text>
</comment>
<protein>
    <submittedName>
        <fullName evidence="3">Uncharacterized protein</fullName>
    </submittedName>
</protein>
<name>A0A8J4B3Z0_9CHLO</name>
<reference evidence="3" key="1">
    <citation type="journal article" date="2021" name="Proc. Natl. Acad. Sci. U.S.A.">
        <title>Three genomes in the algal genus Volvox reveal the fate of a haploid sex-determining region after a transition to homothallism.</title>
        <authorList>
            <person name="Yamamoto K."/>
            <person name="Hamaji T."/>
            <person name="Kawai-Toyooka H."/>
            <person name="Matsuzaki R."/>
            <person name="Takahashi F."/>
            <person name="Nishimura Y."/>
            <person name="Kawachi M."/>
            <person name="Noguchi H."/>
            <person name="Minakuchi Y."/>
            <person name="Umen J.G."/>
            <person name="Toyoda A."/>
            <person name="Nozaki H."/>
        </authorList>
    </citation>
    <scope>NUCLEOTIDE SEQUENCE</scope>
    <source>
        <strain evidence="3">NIES-3780</strain>
    </source>
</reference>
<sequence length="277" mass="30406">MDDVRSLQEACLRDRQERDQWHHAFLSEQEKCKNLQLRLTLEAEHAAKLLDTVSQRRKAQQGEVTAAISYQKTLLELTALQETHLESVQAHHVQLEMLQDELDKARRTMAALAADLDKERKDRAVQVADLTTQLQERAAASAAEMAALHESCMGGRKSRRGLVLGPNLDDKESWNFITTFSAAATSSTFAFLGFQTALHHANATVTRSFPLKLAFNFYSRPGRRGAAGTVRGLQEPAAGGQGSGGGAVGQRARGAQGGECRCGHHDSSSCGSRRRKR</sequence>
<feature type="coiled-coil region" evidence="1">
    <location>
        <begin position="88"/>
        <end position="122"/>
    </location>
</feature>
<organism evidence="3 4">
    <name type="scientific">Volvox africanus</name>
    <dbReference type="NCBI Taxonomy" id="51714"/>
    <lineage>
        <taxon>Eukaryota</taxon>
        <taxon>Viridiplantae</taxon>
        <taxon>Chlorophyta</taxon>
        <taxon>core chlorophytes</taxon>
        <taxon>Chlorophyceae</taxon>
        <taxon>CS clade</taxon>
        <taxon>Chlamydomonadales</taxon>
        <taxon>Volvocaceae</taxon>
        <taxon>Volvox</taxon>
    </lineage>
</organism>
<evidence type="ECO:0000256" key="2">
    <source>
        <dbReference type="SAM" id="MobiDB-lite"/>
    </source>
</evidence>
<dbReference type="AlphaFoldDB" id="A0A8J4B3Z0"/>
<gene>
    <name evidence="3" type="ORF">Vafri_7204</name>
</gene>
<dbReference type="EMBL" id="BNCO01000010">
    <property type="protein sequence ID" value="GIL51137.1"/>
    <property type="molecule type" value="Genomic_DNA"/>
</dbReference>
<keyword evidence="1" id="KW-0175">Coiled coil</keyword>